<dbReference type="SUPFAM" id="SSF56219">
    <property type="entry name" value="DNase I-like"/>
    <property type="match status" value="1"/>
</dbReference>
<dbReference type="GO" id="GO:0003824">
    <property type="term" value="F:catalytic activity"/>
    <property type="evidence" value="ECO:0007669"/>
    <property type="project" value="InterPro"/>
</dbReference>
<reference evidence="2 3" key="1">
    <citation type="journal article" date="2019" name="Commun. Biol.">
        <title>The bagworm genome reveals a unique fibroin gene that provides high tensile strength.</title>
        <authorList>
            <person name="Kono N."/>
            <person name="Nakamura H."/>
            <person name="Ohtoshi R."/>
            <person name="Tomita M."/>
            <person name="Numata K."/>
            <person name="Arakawa K."/>
        </authorList>
    </citation>
    <scope>NUCLEOTIDE SEQUENCE [LARGE SCALE GENOMIC DNA]</scope>
</reference>
<evidence type="ECO:0000313" key="2">
    <source>
        <dbReference type="EMBL" id="GBP65859.1"/>
    </source>
</evidence>
<accession>A0A4C1XUI3</accession>
<proteinExistence type="predicted"/>
<keyword evidence="3" id="KW-1185">Reference proteome</keyword>
<dbReference type="OrthoDB" id="7491480at2759"/>
<evidence type="ECO:0000259" key="1">
    <source>
        <dbReference type="Pfam" id="PF14529"/>
    </source>
</evidence>
<evidence type="ECO:0000313" key="3">
    <source>
        <dbReference type="Proteomes" id="UP000299102"/>
    </source>
</evidence>
<dbReference type="Pfam" id="PF14529">
    <property type="entry name" value="Exo_endo_phos_2"/>
    <property type="match status" value="1"/>
</dbReference>
<comment type="caution">
    <text evidence="2">The sequence shown here is derived from an EMBL/GenBank/DDBJ whole genome shotgun (WGS) entry which is preliminary data.</text>
</comment>
<feature type="domain" description="Endonuclease/exonuclease/phosphatase" evidence="1">
    <location>
        <begin position="60"/>
        <end position="183"/>
    </location>
</feature>
<dbReference type="Gene3D" id="3.60.10.10">
    <property type="entry name" value="Endonuclease/exonuclease/phosphatase"/>
    <property type="match status" value="1"/>
</dbReference>
<protein>
    <submittedName>
        <fullName evidence="2">Retrovirus-related Pol polyprotein from type-1 retrotransposable element R1</fullName>
    </submittedName>
</protein>
<name>A0A4C1XUI3_EUMVA</name>
<dbReference type="Proteomes" id="UP000299102">
    <property type="component" value="Unassembled WGS sequence"/>
</dbReference>
<dbReference type="EMBL" id="BGZK01000941">
    <property type="protein sequence ID" value="GBP65859.1"/>
    <property type="molecule type" value="Genomic_DNA"/>
</dbReference>
<dbReference type="InterPro" id="IPR036691">
    <property type="entry name" value="Endo/exonu/phosph_ase_sf"/>
</dbReference>
<dbReference type="InterPro" id="IPR005135">
    <property type="entry name" value="Endo/exonuclease/phosphatase"/>
</dbReference>
<sequence length="351" mass="39459">MGLDLVLVQEQYSGEPNLLQIGQHAKAGILVCRSDTTICVLAHLSTPHCLVGHVEPCDVHVLSCYFQYSEDIDRHLDHLDRVLNTLRGKRILIGVDCNAHSPLWFCERRQYTGRGPEVEHRRQRMEGFVLGRDLIIHNQEDQPRTFAGPSGESNIDLTLSTRNLSVTEWTVNDQACSSDHRLITCRVSGAERIGRIPWGASATRVAESFTDVVTESARECLGVRKSRIYGGYEWWNGKLDQLRRTAARKRKVWQGTRGRGGVREERPLADFRRARWEYRVAIRERQDQYYKDIADSGNVDPWGLAYRAASGRCLAPRGVINGLALADGYACDTQGAMSGVLRALCPDDDPG</sequence>
<organism evidence="2 3">
    <name type="scientific">Eumeta variegata</name>
    <name type="common">Bagworm moth</name>
    <name type="synonym">Eumeta japonica</name>
    <dbReference type="NCBI Taxonomy" id="151549"/>
    <lineage>
        <taxon>Eukaryota</taxon>
        <taxon>Metazoa</taxon>
        <taxon>Ecdysozoa</taxon>
        <taxon>Arthropoda</taxon>
        <taxon>Hexapoda</taxon>
        <taxon>Insecta</taxon>
        <taxon>Pterygota</taxon>
        <taxon>Neoptera</taxon>
        <taxon>Endopterygota</taxon>
        <taxon>Lepidoptera</taxon>
        <taxon>Glossata</taxon>
        <taxon>Ditrysia</taxon>
        <taxon>Tineoidea</taxon>
        <taxon>Psychidae</taxon>
        <taxon>Oiketicinae</taxon>
        <taxon>Eumeta</taxon>
    </lineage>
</organism>
<gene>
    <name evidence="2" type="ORF">EVAR_85127_1</name>
</gene>
<dbReference type="AlphaFoldDB" id="A0A4C1XUI3"/>